<comment type="similarity">
    <text evidence="1">Belongs to the FAH family.</text>
</comment>
<dbReference type="GO" id="GO:0046872">
    <property type="term" value="F:metal ion binding"/>
    <property type="evidence" value="ECO:0007669"/>
    <property type="project" value="UniProtKB-KW"/>
</dbReference>
<dbReference type="InterPro" id="IPR036663">
    <property type="entry name" value="Fumarylacetoacetase_C_sf"/>
</dbReference>
<sequence>MKIVKYLDAGQLPRTGWWDGDLIRPLTMSLFPLLEMMDPAEVARSHVSDRCEPIPFAGATLLPPIEQQEVWAAGVTYTRSKAARMEESEAAADCYDRVYASPRPELFMKATPHRVSGPEQPLRIRQDSKWNVPEPELGLVLNSKLQLVGYVIGNDMSSRDIEGENPLYLPQAKVYDQCCGLGPCIALREDFDGELPNLADIKIDLAVRRGGQAAFTGSTDIGEMARSFEDLIGYLRRDNSFPTGAILLTGTGVIPDNDFTLLPGDIVEITIAGIGTLRNPIIQR</sequence>
<dbReference type="SUPFAM" id="SSF56529">
    <property type="entry name" value="FAH"/>
    <property type="match status" value="1"/>
</dbReference>
<dbReference type="OrthoDB" id="9779415at2"/>
<dbReference type="PANTHER" id="PTHR42796:SF7">
    <property type="entry name" value="2-DEHYDRO-3-DEOXY-D-ARABINONATE DEHYDRATASE"/>
    <property type="match status" value="1"/>
</dbReference>
<feature type="domain" description="Fumarylacetoacetase-like C-terminal" evidence="3">
    <location>
        <begin position="100"/>
        <end position="281"/>
    </location>
</feature>
<organism evidence="4 5">
    <name type="scientific">Blastopirellula marina DSM 3645</name>
    <dbReference type="NCBI Taxonomy" id="314230"/>
    <lineage>
        <taxon>Bacteria</taxon>
        <taxon>Pseudomonadati</taxon>
        <taxon>Planctomycetota</taxon>
        <taxon>Planctomycetia</taxon>
        <taxon>Pirellulales</taxon>
        <taxon>Pirellulaceae</taxon>
        <taxon>Blastopirellula</taxon>
    </lineage>
</organism>
<dbReference type="Gene3D" id="3.90.850.10">
    <property type="entry name" value="Fumarylacetoacetase-like, C-terminal domain"/>
    <property type="match status" value="1"/>
</dbReference>
<dbReference type="STRING" id="314230.DSM3645_13565"/>
<dbReference type="InterPro" id="IPR051121">
    <property type="entry name" value="FAH"/>
</dbReference>
<gene>
    <name evidence="4" type="ORF">DSM3645_13565</name>
</gene>
<dbReference type="RefSeq" id="WP_002650611.1">
    <property type="nucleotide sequence ID" value="NZ_CH672376.1"/>
</dbReference>
<proteinExistence type="inferred from homology"/>
<dbReference type="InterPro" id="IPR011234">
    <property type="entry name" value="Fumarylacetoacetase-like_C"/>
</dbReference>
<dbReference type="PANTHER" id="PTHR42796">
    <property type="entry name" value="FUMARYLACETOACETATE HYDROLASE DOMAIN-CONTAINING PROTEIN 2A-RELATED"/>
    <property type="match status" value="1"/>
</dbReference>
<dbReference type="GO" id="GO:0003824">
    <property type="term" value="F:catalytic activity"/>
    <property type="evidence" value="ECO:0007669"/>
    <property type="project" value="InterPro"/>
</dbReference>
<evidence type="ECO:0000259" key="3">
    <source>
        <dbReference type="Pfam" id="PF01557"/>
    </source>
</evidence>
<accession>A3ZWM1</accession>
<dbReference type="HOGENOM" id="CLU_078481_0_0_0"/>
<dbReference type="EMBL" id="AANZ01000016">
    <property type="protein sequence ID" value="EAQ78995.1"/>
    <property type="molecule type" value="Genomic_DNA"/>
</dbReference>
<keyword evidence="2" id="KW-0479">Metal-binding</keyword>
<dbReference type="AlphaFoldDB" id="A3ZWM1"/>
<dbReference type="Proteomes" id="UP000004358">
    <property type="component" value="Unassembled WGS sequence"/>
</dbReference>
<reference evidence="4 5" key="1">
    <citation type="submission" date="2006-02" db="EMBL/GenBank/DDBJ databases">
        <authorList>
            <person name="Amann R."/>
            <person name="Ferriera S."/>
            <person name="Johnson J."/>
            <person name="Kravitz S."/>
            <person name="Halpern A."/>
            <person name="Remington K."/>
            <person name="Beeson K."/>
            <person name="Tran B."/>
            <person name="Rogers Y.-H."/>
            <person name="Friedman R."/>
            <person name="Venter J.C."/>
        </authorList>
    </citation>
    <scope>NUCLEOTIDE SEQUENCE [LARGE SCALE GENOMIC DNA]</scope>
    <source>
        <strain evidence="4 5">DSM 3645</strain>
    </source>
</reference>
<protein>
    <submittedName>
        <fullName evidence="4">Probable 2-hydroxyhepta-2,4-diene-1,7-dioate isomaerase</fullName>
    </submittedName>
</protein>
<dbReference type="GO" id="GO:0044281">
    <property type="term" value="P:small molecule metabolic process"/>
    <property type="evidence" value="ECO:0007669"/>
    <property type="project" value="UniProtKB-ARBA"/>
</dbReference>
<evidence type="ECO:0000256" key="2">
    <source>
        <dbReference type="ARBA" id="ARBA00022723"/>
    </source>
</evidence>
<evidence type="ECO:0000313" key="5">
    <source>
        <dbReference type="Proteomes" id="UP000004358"/>
    </source>
</evidence>
<name>A3ZWM1_9BACT</name>
<evidence type="ECO:0000313" key="4">
    <source>
        <dbReference type="EMBL" id="EAQ78995.1"/>
    </source>
</evidence>
<comment type="caution">
    <text evidence="4">The sequence shown here is derived from an EMBL/GenBank/DDBJ whole genome shotgun (WGS) entry which is preliminary data.</text>
</comment>
<dbReference type="Pfam" id="PF01557">
    <property type="entry name" value="FAA_hydrolase"/>
    <property type="match status" value="1"/>
</dbReference>
<evidence type="ECO:0000256" key="1">
    <source>
        <dbReference type="ARBA" id="ARBA00010211"/>
    </source>
</evidence>
<dbReference type="eggNOG" id="COG3970">
    <property type="taxonomic scope" value="Bacteria"/>
</dbReference>